<reference evidence="10" key="1">
    <citation type="submission" date="2025-08" db="UniProtKB">
        <authorList>
            <consortium name="RefSeq"/>
        </authorList>
    </citation>
    <scope>IDENTIFICATION</scope>
    <source>
        <tissue evidence="10">Testes</tissue>
    </source>
</reference>
<feature type="transmembrane region" description="Helical" evidence="8">
    <location>
        <begin position="124"/>
        <end position="145"/>
    </location>
</feature>
<dbReference type="Proteomes" id="UP000694865">
    <property type="component" value="Unplaced"/>
</dbReference>
<keyword evidence="3 8" id="KW-0812">Transmembrane</keyword>
<dbReference type="PANTHER" id="PTHR10361:SF28">
    <property type="entry name" value="P3 PROTEIN-RELATED"/>
    <property type="match status" value="1"/>
</dbReference>
<evidence type="ECO:0000313" key="10">
    <source>
        <dbReference type="RefSeq" id="XP_002738676.1"/>
    </source>
</evidence>
<feature type="transmembrane region" description="Helical" evidence="8">
    <location>
        <begin position="288"/>
        <end position="311"/>
    </location>
</feature>
<comment type="similarity">
    <text evidence="2">Belongs to the bile acid:sodium symporter (BASS) (TC 2.A.28) family.</text>
</comment>
<evidence type="ECO:0000256" key="5">
    <source>
        <dbReference type="ARBA" id="ARBA00022989"/>
    </source>
</evidence>
<name>A0ABM0GW70_SACKO</name>
<feature type="transmembrane region" description="Helical" evidence="8">
    <location>
        <begin position="35"/>
        <end position="54"/>
    </location>
</feature>
<keyword evidence="6 8" id="KW-0472">Membrane</keyword>
<evidence type="ECO:0000256" key="2">
    <source>
        <dbReference type="ARBA" id="ARBA00006528"/>
    </source>
</evidence>
<dbReference type="RefSeq" id="XP_002738676.1">
    <property type="nucleotide sequence ID" value="XM_002738630.1"/>
</dbReference>
<feature type="transmembrane region" description="Helical" evidence="8">
    <location>
        <begin position="157"/>
        <end position="182"/>
    </location>
</feature>
<keyword evidence="4" id="KW-0769">Symport</keyword>
<evidence type="ECO:0000256" key="3">
    <source>
        <dbReference type="ARBA" id="ARBA00022692"/>
    </source>
</evidence>
<dbReference type="InterPro" id="IPR004710">
    <property type="entry name" value="Bilac:Na_transpt"/>
</dbReference>
<feature type="transmembrane region" description="Helical" evidence="8">
    <location>
        <begin position="225"/>
        <end position="244"/>
    </location>
</feature>
<sequence length="492" mass="54076">METDDTESLSSAGLEENDLDAGQSPRRELVLANQVVITTALILLMTGMGCTMTIKDVLGNLRKPVCIFIGAGCQFILMPFLGWCMAHLFDLSPEMALGTLSIATCPGGAFSNILAYWTHGDTCLSVCMTTCSTVLGIGMMPLNLFIYSRSWAEAAAIIPYVDIAIALVIILCPCAFGMVINWKFPNVANWIAKISSVLSLLGIICVIGLIAAINPSVYLESWRPYMVAISYPLVAFGLGYIIPYCLRQPTTKCRTIAFETGVQNTALAMTIINLLFTKGFNVLDIMVIPALHGTTTVIEFVTLSLVYRWYVLRKNKAKLAKGKAAVEKKIQDWVWSPDSVPDDFSKFVYDNPALRENSDSRTSSLDRDDFLDDTSWPANYWDGQSAWGSSLTSANEQEPWKSAICYANSVRKSKSSYQQDQGIQTGRKANRTLEEESVVTNGNLGLSGWRGVISGIPEEDEESSWDSDSDDSCPVQRFHFTIAAVPPTETEL</sequence>
<dbReference type="PANTHER" id="PTHR10361">
    <property type="entry name" value="SODIUM-BILE ACID COTRANSPORTER"/>
    <property type="match status" value="1"/>
</dbReference>
<evidence type="ECO:0000256" key="8">
    <source>
        <dbReference type="SAM" id="Phobius"/>
    </source>
</evidence>
<evidence type="ECO:0000256" key="4">
    <source>
        <dbReference type="ARBA" id="ARBA00022847"/>
    </source>
</evidence>
<protein>
    <submittedName>
        <fullName evidence="10">Ileal sodium/bile acid cotransporter-like</fullName>
    </submittedName>
</protein>
<dbReference type="InterPro" id="IPR002657">
    <property type="entry name" value="BilAc:Na_symport/Acr3"/>
</dbReference>
<feature type="transmembrane region" description="Helical" evidence="8">
    <location>
        <begin position="66"/>
        <end position="89"/>
    </location>
</feature>
<dbReference type="Gene3D" id="1.20.1530.20">
    <property type="match status" value="1"/>
</dbReference>
<evidence type="ECO:0000313" key="9">
    <source>
        <dbReference type="Proteomes" id="UP000694865"/>
    </source>
</evidence>
<feature type="transmembrane region" description="Helical" evidence="8">
    <location>
        <begin position="95"/>
        <end position="117"/>
    </location>
</feature>
<keyword evidence="9" id="KW-1185">Reference proteome</keyword>
<proteinExistence type="inferred from homology"/>
<comment type="subcellular location">
    <subcellularLocation>
        <location evidence="1">Membrane</location>
        <topology evidence="1">Multi-pass membrane protein</topology>
    </subcellularLocation>
</comment>
<feature type="region of interest" description="Disordered" evidence="7">
    <location>
        <begin position="1"/>
        <end position="21"/>
    </location>
</feature>
<evidence type="ECO:0000256" key="6">
    <source>
        <dbReference type="ARBA" id="ARBA00023136"/>
    </source>
</evidence>
<organism evidence="9 10">
    <name type="scientific">Saccoglossus kowalevskii</name>
    <name type="common">Acorn worm</name>
    <dbReference type="NCBI Taxonomy" id="10224"/>
    <lineage>
        <taxon>Eukaryota</taxon>
        <taxon>Metazoa</taxon>
        <taxon>Hemichordata</taxon>
        <taxon>Enteropneusta</taxon>
        <taxon>Harrimaniidae</taxon>
        <taxon>Saccoglossus</taxon>
    </lineage>
</organism>
<dbReference type="GeneID" id="100371171"/>
<evidence type="ECO:0000256" key="7">
    <source>
        <dbReference type="SAM" id="MobiDB-lite"/>
    </source>
</evidence>
<keyword evidence="5 8" id="KW-1133">Transmembrane helix</keyword>
<accession>A0ABM0GW70</accession>
<dbReference type="Pfam" id="PF01758">
    <property type="entry name" value="SBF"/>
    <property type="match status" value="1"/>
</dbReference>
<feature type="transmembrane region" description="Helical" evidence="8">
    <location>
        <begin position="194"/>
        <end position="213"/>
    </location>
</feature>
<gene>
    <name evidence="10" type="primary">LOC100371171</name>
</gene>
<evidence type="ECO:0000256" key="1">
    <source>
        <dbReference type="ARBA" id="ARBA00004141"/>
    </source>
</evidence>
<keyword evidence="4" id="KW-0813">Transport</keyword>
<dbReference type="InterPro" id="IPR038770">
    <property type="entry name" value="Na+/solute_symporter_sf"/>
</dbReference>